<organism evidence="1 2">
    <name type="scientific">Svornostia abyssi</name>
    <dbReference type="NCBI Taxonomy" id="2898438"/>
    <lineage>
        <taxon>Bacteria</taxon>
        <taxon>Bacillati</taxon>
        <taxon>Actinomycetota</taxon>
        <taxon>Thermoleophilia</taxon>
        <taxon>Solirubrobacterales</taxon>
        <taxon>Baekduiaceae</taxon>
        <taxon>Svornostia</taxon>
    </lineage>
</organism>
<gene>
    <name evidence="1" type="ORF">LRS13_19390</name>
</gene>
<evidence type="ECO:0000313" key="1">
    <source>
        <dbReference type="EMBL" id="UUY02828.1"/>
    </source>
</evidence>
<proteinExistence type="predicted"/>
<dbReference type="Proteomes" id="UP001058860">
    <property type="component" value="Chromosome"/>
</dbReference>
<dbReference type="InterPro" id="IPR024532">
    <property type="entry name" value="DUF3830"/>
</dbReference>
<evidence type="ECO:0000313" key="2">
    <source>
        <dbReference type="Proteomes" id="UP001058860"/>
    </source>
</evidence>
<dbReference type="RefSeq" id="WP_353863351.1">
    <property type="nucleotide sequence ID" value="NZ_CP088295.1"/>
</dbReference>
<sequence>MIERLHITAGPFTLGGRLELEHAPRTCAAFVARLPFEQQLVHVRWSGEASWIPLGDLDFDLGPEHATSHPAPGEVLLYPGPLSETEILLPYGPTLFSSVVGQLAGNHFLTIDEGVEHLRPLGVRTLWEGAQPIRFTAA</sequence>
<protein>
    <submittedName>
        <fullName evidence="1">DUF3830 family protein</fullName>
    </submittedName>
</protein>
<accession>A0ABY5PDX8</accession>
<dbReference type="EMBL" id="CP088295">
    <property type="protein sequence ID" value="UUY02828.1"/>
    <property type="molecule type" value="Genomic_DNA"/>
</dbReference>
<dbReference type="Gene3D" id="2.40.100.20">
    <property type="match status" value="1"/>
</dbReference>
<name>A0ABY5PDX8_9ACTN</name>
<keyword evidence="2" id="KW-1185">Reference proteome</keyword>
<dbReference type="Pfam" id="PF12903">
    <property type="entry name" value="DUF3830"/>
    <property type="match status" value="1"/>
</dbReference>
<reference evidence="2" key="1">
    <citation type="submission" date="2021-11" db="EMBL/GenBank/DDBJ databases">
        <title>Cultivation dependent microbiological survey of springs from the worlds oldest radium mine currently devoted to the extraction of radon-saturated water.</title>
        <authorList>
            <person name="Kapinusova G."/>
            <person name="Smrhova T."/>
            <person name="Strejcek M."/>
            <person name="Suman J."/>
            <person name="Jani K."/>
            <person name="Pajer P."/>
            <person name="Uhlik O."/>
        </authorList>
    </citation>
    <scope>NUCLEOTIDE SEQUENCE [LARGE SCALE GENOMIC DNA]</scope>
    <source>
        <strain evidence="2">J379</strain>
    </source>
</reference>